<sequence>MIDKNLSSQAQDVHIEGDDFEIDISSIIRKVVGSVRQNLILIACIVFAVLALGTLVTMLMTPKYEAMSRILIEDQADQIIEGGDLQEAVTANGTDRFLQTQLGIIESRALAGLVVDGAKLDSDTAFFENFGSEMPTEAGGHGESLAALRREKAVDVLLSGLAVSIPLDSRIATITITSHDPQLSAKLANDYADKFVQYNLNQKYDSSSYARRFLADQLDEAREKLTQSERELNGYARAAGLIRIGDDSDNSSQNTVLSVTNSQLMQINDAAAKATADRIAAEDRWKAIANKQPLEISEVNSNGAVTALVASRAHAQSELAEELSNHLEGYATVKAKRAEVAEYDKRIQAIANSVKNAALTDYQAALKRENSLNGEVASLRDAALREQDRGVQYSVLKRVSDTNRALYESLLSRYNQLNASAGASANNITVVDRAVMPTKPTSPNLLLNLALAFVLSLMLAAAVVTLKELLDDAIHSPDDVEKKLGLPLLGLVPLQKQDEVEQGLKDRRSNVSEAYRSLVTNLSYSSATGLPKVVVVTSSREGEGKSTTARAIAADIASLGKRTLLVDADLRRPTLHRAMGDTSGSGLTEFLVGEKSFEEIVRQAPDGDLFSYVTALPMPPDPSLILAGHGTRQFIEHARGQFDVVILDCPPLLGLSDVPLIAQHADGVLFVIDASSFHRGAVKSALRRLAMVDAKLLGVVLNRFAPRSGTDDYAYYAYNYYSYGNEQD</sequence>
<evidence type="ECO:0000313" key="22">
    <source>
        <dbReference type="Proteomes" id="UP001162881"/>
    </source>
</evidence>
<dbReference type="Pfam" id="PF13807">
    <property type="entry name" value="GNVR"/>
    <property type="match status" value="1"/>
</dbReference>
<evidence type="ECO:0000256" key="12">
    <source>
        <dbReference type="ARBA" id="ARBA00022989"/>
    </source>
</evidence>
<keyword evidence="16" id="KW-0175">Coiled coil</keyword>
<dbReference type="CDD" id="cd05387">
    <property type="entry name" value="BY-kinase"/>
    <property type="match status" value="1"/>
</dbReference>
<dbReference type="NCBIfam" id="TIGR01007">
    <property type="entry name" value="eps_fam"/>
    <property type="match status" value="1"/>
</dbReference>
<accession>A0ABT0BAN7</accession>
<reference evidence="21" key="1">
    <citation type="submission" date="2022-03" db="EMBL/GenBank/DDBJ databases">
        <title>Identification of a novel bacterium isolated from mangrove sediments.</title>
        <authorList>
            <person name="Pan X."/>
        </authorList>
    </citation>
    <scope>NUCLEOTIDE SEQUENCE</scope>
    <source>
        <strain evidence="21">B1949</strain>
    </source>
</reference>
<dbReference type="RefSeq" id="WP_244017277.1">
    <property type="nucleotide sequence ID" value="NZ_JALHLF010000009.1"/>
</dbReference>
<dbReference type="InterPro" id="IPR005702">
    <property type="entry name" value="Wzc-like_C"/>
</dbReference>
<feature type="domain" description="Tyrosine-protein kinase G-rich" evidence="20">
    <location>
        <begin position="396"/>
        <end position="468"/>
    </location>
</feature>
<dbReference type="PANTHER" id="PTHR32309:SF13">
    <property type="entry name" value="FERRIC ENTEROBACTIN TRANSPORT PROTEIN FEPE"/>
    <property type="match status" value="1"/>
</dbReference>
<keyword evidence="6" id="KW-0997">Cell inner membrane</keyword>
<evidence type="ECO:0000256" key="3">
    <source>
        <dbReference type="ARBA" id="ARBA00008883"/>
    </source>
</evidence>
<dbReference type="SUPFAM" id="SSF52540">
    <property type="entry name" value="P-loop containing nucleoside triphosphate hydrolases"/>
    <property type="match status" value="1"/>
</dbReference>
<keyword evidence="10" id="KW-0418">Kinase</keyword>
<evidence type="ECO:0000313" key="21">
    <source>
        <dbReference type="EMBL" id="MCJ2181908.1"/>
    </source>
</evidence>
<proteinExistence type="inferred from homology"/>
<name>A0ABT0BAN7_9SPHN</name>
<dbReference type="Proteomes" id="UP001162881">
    <property type="component" value="Unassembled WGS sequence"/>
</dbReference>
<comment type="similarity">
    <text evidence="2">Belongs to the CpsD/CapB family.</text>
</comment>
<evidence type="ECO:0000256" key="5">
    <source>
        <dbReference type="ARBA" id="ARBA00022475"/>
    </source>
</evidence>
<dbReference type="InterPro" id="IPR025669">
    <property type="entry name" value="AAA_dom"/>
</dbReference>
<dbReference type="InterPro" id="IPR027417">
    <property type="entry name" value="P-loop_NTPase"/>
</dbReference>
<comment type="subcellular location">
    <subcellularLocation>
        <location evidence="1">Cell inner membrane</location>
        <topology evidence="1">Multi-pass membrane protein</topology>
    </subcellularLocation>
</comment>
<evidence type="ECO:0000256" key="2">
    <source>
        <dbReference type="ARBA" id="ARBA00007316"/>
    </source>
</evidence>
<evidence type="ECO:0000256" key="15">
    <source>
        <dbReference type="ARBA" id="ARBA00051245"/>
    </source>
</evidence>
<keyword evidence="14" id="KW-0829">Tyrosine-protein kinase</keyword>
<dbReference type="GO" id="GO:0004715">
    <property type="term" value="F:non-membrane spanning protein tyrosine kinase activity"/>
    <property type="evidence" value="ECO:0007669"/>
    <property type="project" value="UniProtKB-EC"/>
</dbReference>
<evidence type="ECO:0000256" key="7">
    <source>
        <dbReference type="ARBA" id="ARBA00022679"/>
    </source>
</evidence>
<dbReference type="Pfam" id="PF13614">
    <property type="entry name" value="AAA_31"/>
    <property type="match status" value="1"/>
</dbReference>
<protein>
    <recommendedName>
        <fullName evidence="4">non-specific protein-tyrosine kinase</fullName>
        <ecNumber evidence="4">2.7.10.2</ecNumber>
    </recommendedName>
</protein>
<evidence type="ECO:0000259" key="20">
    <source>
        <dbReference type="Pfam" id="PF13807"/>
    </source>
</evidence>
<evidence type="ECO:0000256" key="6">
    <source>
        <dbReference type="ARBA" id="ARBA00022519"/>
    </source>
</evidence>
<evidence type="ECO:0000259" key="18">
    <source>
        <dbReference type="Pfam" id="PF02706"/>
    </source>
</evidence>
<evidence type="ECO:0000256" key="10">
    <source>
        <dbReference type="ARBA" id="ARBA00022777"/>
    </source>
</evidence>
<keyword evidence="9" id="KW-0547">Nucleotide-binding</keyword>
<comment type="catalytic activity">
    <reaction evidence="15">
        <text>L-tyrosyl-[protein] + ATP = O-phospho-L-tyrosyl-[protein] + ADP + H(+)</text>
        <dbReference type="Rhea" id="RHEA:10596"/>
        <dbReference type="Rhea" id="RHEA-COMP:10136"/>
        <dbReference type="Rhea" id="RHEA-COMP:20101"/>
        <dbReference type="ChEBI" id="CHEBI:15378"/>
        <dbReference type="ChEBI" id="CHEBI:30616"/>
        <dbReference type="ChEBI" id="CHEBI:46858"/>
        <dbReference type="ChEBI" id="CHEBI:61978"/>
        <dbReference type="ChEBI" id="CHEBI:456216"/>
        <dbReference type="EC" id="2.7.10.2"/>
    </reaction>
</comment>
<organism evidence="21 22">
    <name type="scientific">Novosphingobium organovorum</name>
    <dbReference type="NCBI Taxonomy" id="2930092"/>
    <lineage>
        <taxon>Bacteria</taxon>
        <taxon>Pseudomonadati</taxon>
        <taxon>Pseudomonadota</taxon>
        <taxon>Alphaproteobacteria</taxon>
        <taxon>Sphingomonadales</taxon>
        <taxon>Sphingomonadaceae</taxon>
        <taxon>Novosphingobium</taxon>
    </lineage>
</organism>
<dbReference type="EMBL" id="JALHLF010000009">
    <property type="protein sequence ID" value="MCJ2181908.1"/>
    <property type="molecule type" value="Genomic_DNA"/>
</dbReference>
<keyword evidence="13 17" id="KW-0472">Membrane</keyword>
<dbReference type="InterPro" id="IPR003856">
    <property type="entry name" value="LPS_length_determ_N"/>
</dbReference>
<keyword evidence="22" id="KW-1185">Reference proteome</keyword>
<comment type="caution">
    <text evidence="21">The sequence shown here is derived from an EMBL/GenBank/DDBJ whole genome shotgun (WGS) entry which is preliminary data.</text>
</comment>
<feature type="transmembrane region" description="Helical" evidence="17">
    <location>
        <begin position="39"/>
        <end position="60"/>
    </location>
</feature>
<evidence type="ECO:0000256" key="17">
    <source>
        <dbReference type="SAM" id="Phobius"/>
    </source>
</evidence>
<evidence type="ECO:0000256" key="14">
    <source>
        <dbReference type="ARBA" id="ARBA00023137"/>
    </source>
</evidence>
<keyword evidence="8 17" id="KW-0812">Transmembrane</keyword>
<evidence type="ECO:0000256" key="9">
    <source>
        <dbReference type="ARBA" id="ARBA00022741"/>
    </source>
</evidence>
<feature type="coiled-coil region" evidence="16">
    <location>
        <begin position="211"/>
        <end position="238"/>
    </location>
</feature>
<keyword evidence="12 17" id="KW-1133">Transmembrane helix</keyword>
<dbReference type="Pfam" id="PF02706">
    <property type="entry name" value="Wzz"/>
    <property type="match status" value="1"/>
</dbReference>
<evidence type="ECO:0000256" key="16">
    <source>
        <dbReference type="SAM" id="Coils"/>
    </source>
</evidence>
<comment type="similarity">
    <text evidence="3">Belongs to the etk/wzc family.</text>
</comment>
<dbReference type="EC" id="2.7.10.2" evidence="4"/>
<keyword evidence="5" id="KW-1003">Cell membrane</keyword>
<evidence type="ECO:0000256" key="8">
    <source>
        <dbReference type="ARBA" id="ARBA00022692"/>
    </source>
</evidence>
<dbReference type="Gene3D" id="3.40.50.300">
    <property type="entry name" value="P-loop containing nucleotide triphosphate hydrolases"/>
    <property type="match status" value="1"/>
</dbReference>
<gene>
    <name evidence="21" type="ORF">MTR62_04210</name>
</gene>
<keyword evidence="7 21" id="KW-0808">Transferase</keyword>
<evidence type="ECO:0000256" key="11">
    <source>
        <dbReference type="ARBA" id="ARBA00022840"/>
    </source>
</evidence>
<evidence type="ECO:0000256" key="1">
    <source>
        <dbReference type="ARBA" id="ARBA00004429"/>
    </source>
</evidence>
<dbReference type="InterPro" id="IPR050445">
    <property type="entry name" value="Bact_polysacc_biosynth/exp"/>
</dbReference>
<feature type="domain" description="AAA" evidence="19">
    <location>
        <begin position="532"/>
        <end position="689"/>
    </location>
</feature>
<evidence type="ECO:0000256" key="13">
    <source>
        <dbReference type="ARBA" id="ARBA00023136"/>
    </source>
</evidence>
<dbReference type="PANTHER" id="PTHR32309">
    <property type="entry name" value="TYROSINE-PROTEIN KINASE"/>
    <property type="match status" value="1"/>
</dbReference>
<evidence type="ECO:0000259" key="19">
    <source>
        <dbReference type="Pfam" id="PF13614"/>
    </source>
</evidence>
<keyword evidence="11" id="KW-0067">ATP-binding</keyword>
<dbReference type="InterPro" id="IPR032807">
    <property type="entry name" value="GNVR"/>
</dbReference>
<evidence type="ECO:0000256" key="4">
    <source>
        <dbReference type="ARBA" id="ARBA00011903"/>
    </source>
</evidence>
<feature type="domain" description="Polysaccharide chain length determinant N-terminal" evidence="18">
    <location>
        <begin position="29"/>
        <end position="115"/>
    </location>
</feature>